<dbReference type="Proteomes" id="UP000625316">
    <property type="component" value="Unassembled WGS sequence"/>
</dbReference>
<gene>
    <name evidence="2" type="ORF">IQ266_11900</name>
</gene>
<keyword evidence="1" id="KW-1133">Transmembrane helix</keyword>
<dbReference type="RefSeq" id="WP_264325261.1">
    <property type="nucleotide sequence ID" value="NZ_JADEXQ010000036.1"/>
</dbReference>
<evidence type="ECO:0000256" key="1">
    <source>
        <dbReference type="SAM" id="Phobius"/>
    </source>
</evidence>
<protein>
    <submittedName>
        <fullName evidence="2">Uncharacterized protein</fullName>
    </submittedName>
</protein>
<proteinExistence type="predicted"/>
<dbReference type="AlphaFoldDB" id="A0A928VLC6"/>
<comment type="caution">
    <text evidence="2">The sequence shown here is derived from an EMBL/GenBank/DDBJ whole genome shotgun (WGS) entry which is preliminary data.</text>
</comment>
<keyword evidence="1" id="KW-0472">Membrane</keyword>
<reference evidence="2" key="1">
    <citation type="submission" date="2020-10" db="EMBL/GenBank/DDBJ databases">
        <authorList>
            <person name="Castelo-Branco R."/>
            <person name="Eusebio N."/>
            <person name="Adriana R."/>
            <person name="Vieira A."/>
            <person name="Brugerolle De Fraissinette N."/>
            <person name="Rezende De Castro R."/>
            <person name="Schneider M.P."/>
            <person name="Vasconcelos V."/>
            <person name="Leao P.N."/>
        </authorList>
    </citation>
    <scope>NUCLEOTIDE SEQUENCE</scope>
    <source>
        <strain evidence="2">LEGE 11480</strain>
    </source>
</reference>
<dbReference type="EMBL" id="JADEXQ010000036">
    <property type="protein sequence ID" value="MBE9030435.1"/>
    <property type="molecule type" value="Genomic_DNA"/>
</dbReference>
<name>A0A928VLC6_9CYAN</name>
<accession>A0A928VLC6</accession>
<sequence>MTQKTNRKQLAKFFQEFLRKLQEANNTDQQATETLPDGVVFNSDEGIFDFDGDGKPDKAVWPVKFALLILVGLALALVQVNAEPYVEITTGWINNGSWLIFPPGQAQWVLGLGLWFIIQLFEIGATFMLSNKRFILAVIANFYSSPRLKALDNDTPEIRELKRRFNATYLDVIIGLEVARAIAYAVDVILVCWKYPPLIGGLNNLGYFLTVWDFSLIDIALLQKALTAVFLMEVFYHAGRLLTKVVYLLSKTQQTQTA</sequence>
<keyword evidence="1" id="KW-0812">Transmembrane</keyword>
<keyword evidence="3" id="KW-1185">Reference proteome</keyword>
<feature type="transmembrane region" description="Helical" evidence="1">
    <location>
        <begin position="106"/>
        <end position="129"/>
    </location>
</feature>
<feature type="transmembrane region" description="Helical" evidence="1">
    <location>
        <begin position="65"/>
        <end position="86"/>
    </location>
</feature>
<evidence type="ECO:0000313" key="2">
    <source>
        <dbReference type="EMBL" id="MBE9030435.1"/>
    </source>
</evidence>
<organism evidence="2 3">
    <name type="scientific">Romeriopsis navalis LEGE 11480</name>
    <dbReference type="NCBI Taxonomy" id="2777977"/>
    <lineage>
        <taxon>Bacteria</taxon>
        <taxon>Bacillati</taxon>
        <taxon>Cyanobacteriota</taxon>
        <taxon>Cyanophyceae</taxon>
        <taxon>Leptolyngbyales</taxon>
        <taxon>Leptolyngbyaceae</taxon>
        <taxon>Romeriopsis</taxon>
        <taxon>Romeriopsis navalis</taxon>
    </lineage>
</organism>
<evidence type="ECO:0000313" key="3">
    <source>
        <dbReference type="Proteomes" id="UP000625316"/>
    </source>
</evidence>